<dbReference type="EMBL" id="LN734822">
    <property type="protein sequence ID" value="CEL25523.1"/>
    <property type="molecule type" value="Genomic_DNA"/>
</dbReference>
<reference evidence="3" key="3">
    <citation type="submission" date="2014-09" db="EMBL/GenBank/DDBJ databases">
        <authorList>
            <person name="Bishop-Lilly K.A."/>
            <person name="Broomall S.M."/>
            <person name="Chain P.S."/>
            <person name="Chertkov O."/>
            <person name="Coyne S.R."/>
            <person name="Daligault H.E."/>
            <person name="Davenport K.W."/>
            <person name="Erkkila T."/>
            <person name="Frey K.G."/>
            <person name="Gibbons H.S."/>
            <person name="Gu W."/>
            <person name="Jaissle J."/>
            <person name="Johnson S.L."/>
            <person name="Koroleva G.I."/>
            <person name="Ladner J.T."/>
            <person name="Lo C.-C."/>
            <person name="Minogue T.D."/>
            <person name="Munk C."/>
            <person name="Palacios G.F."/>
            <person name="Redden C.L."/>
            <person name="Rosenzweig C.N."/>
            <person name="Scholz M.B."/>
            <person name="Teshima H."/>
            <person name="Xu Y."/>
        </authorList>
    </citation>
    <scope>NUCLEOTIDE SEQUENCE</scope>
    <source>
        <strain evidence="3">Mb9</strain>
    </source>
</reference>
<gene>
    <name evidence="1" type="ORF">BRM9_0843</name>
    <name evidence="2" type="ORF">DSM1535_0805</name>
    <name evidence="4" type="ORF">ISP06_10495</name>
    <name evidence="3" type="ORF">MB9_1895</name>
</gene>
<dbReference type="PATRIC" id="fig|2162.10.peg.1970"/>
<reference evidence="1" key="1">
    <citation type="submission" date="2013-12" db="EMBL/GenBank/DDBJ databases">
        <title>The complete genome sequence of Methanobacterium sp. BRM9.</title>
        <authorList>
            <consortium name="Pastoral Greenhouse Gas Research Consortium"/>
            <person name="Kelly W.J."/>
            <person name="Leahy S.C."/>
            <person name="Perry R."/>
            <person name="Li D."/>
            <person name="Altermann E."/>
            <person name="Lambie S.C."/>
            <person name="Attwood G.T."/>
        </authorList>
    </citation>
    <scope>NUCLEOTIDE SEQUENCE [LARGE SCALE GENOMIC DNA]</scope>
    <source>
        <strain evidence="1">BRM9</strain>
    </source>
</reference>
<accession>A0A090I2M5</accession>
<dbReference type="KEGG" id="mfc:BRM9_0843"/>
<organism evidence="2">
    <name type="scientific">Methanobacterium formicicum</name>
    <dbReference type="NCBI Taxonomy" id="2162"/>
    <lineage>
        <taxon>Archaea</taxon>
        <taxon>Methanobacteriati</taxon>
        <taxon>Methanobacteriota</taxon>
        <taxon>Methanomada group</taxon>
        <taxon>Methanobacteria</taxon>
        <taxon>Methanobacteriales</taxon>
        <taxon>Methanobacteriaceae</taxon>
        <taxon>Methanobacterium</taxon>
    </lineage>
</organism>
<evidence type="ECO:0000313" key="1">
    <source>
        <dbReference type="EMBL" id="AIS31660.1"/>
    </source>
</evidence>
<dbReference type="AlphaFoldDB" id="A0A090I2M5"/>
<dbReference type="EMBL" id="JADIIL010000037">
    <property type="protein sequence ID" value="MBF4475879.1"/>
    <property type="molecule type" value="Genomic_DNA"/>
</dbReference>
<keyword evidence="5" id="KW-1185">Reference proteome</keyword>
<dbReference type="Proteomes" id="UP000029661">
    <property type="component" value="Chromosome"/>
</dbReference>
<reference evidence="2" key="2">
    <citation type="submission" date="2014-08" db="EMBL/GenBank/DDBJ databases">
        <authorList>
            <person name="Wibberg D."/>
        </authorList>
    </citation>
    <scope>NUCLEOTIDE SEQUENCE</scope>
</reference>
<evidence type="ECO:0000313" key="2">
    <source>
        <dbReference type="EMBL" id="CEA13159.1"/>
    </source>
</evidence>
<reference evidence="4" key="4">
    <citation type="submission" date="2020-10" db="EMBL/GenBank/DDBJ databases">
        <title>Dehalococcoides mccartyi of a TCE/Cr reducing biochatode.</title>
        <authorList>
            <person name="Matturro B."/>
        </authorList>
    </citation>
    <scope>NUCLEOTIDE SEQUENCE</scope>
    <source>
        <strain evidence="4">Bin2</strain>
    </source>
</reference>
<sequence>MEIDIEQCRENDKIKEIISKSGLPIKHIKLLLRLSDTIYINGINYNVLVQGNHVLIVLISSKPDNATGVFNTYSLTNILYKVREMEKENDDLKTQCEVEGDLFKILLDVTP</sequence>
<dbReference type="GeneID" id="26740130"/>
<dbReference type="Proteomes" id="UP000062768">
    <property type="component" value="Chromosome I"/>
</dbReference>
<name>A0A090I2M5_METFO</name>
<dbReference type="KEGG" id="mfi:DSM1535_0805"/>
<dbReference type="Proteomes" id="UP000606900">
    <property type="component" value="Unassembled WGS sequence"/>
</dbReference>
<dbReference type="EMBL" id="LN515531">
    <property type="protein sequence ID" value="CEA13159.1"/>
    <property type="molecule type" value="Genomic_DNA"/>
</dbReference>
<proteinExistence type="predicted"/>
<evidence type="ECO:0000313" key="5">
    <source>
        <dbReference type="Proteomes" id="UP000062768"/>
    </source>
</evidence>
<dbReference type="STRING" id="2162.BRM9_0843"/>
<evidence type="ECO:0000313" key="4">
    <source>
        <dbReference type="EMBL" id="MBF4475879.1"/>
    </source>
</evidence>
<dbReference type="RefSeq" id="WP_048073832.1">
    <property type="nucleotide sequence ID" value="NZ_JARRCX010000004.1"/>
</dbReference>
<dbReference type="EMBL" id="CP006933">
    <property type="protein sequence ID" value="AIS31660.1"/>
    <property type="molecule type" value="Genomic_DNA"/>
</dbReference>
<protein>
    <submittedName>
        <fullName evidence="2">Uncharacterized protein</fullName>
    </submittedName>
</protein>
<dbReference type="OrthoDB" id="70026at2157"/>
<evidence type="ECO:0000313" key="3">
    <source>
        <dbReference type="EMBL" id="CEL25523.1"/>
    </source>
</evidence>